<name>A0AB36FSL8_ALTMA</name>
<accession>A0AB36FSL8</accession>
<comment type="caution">
    <text evidence="1">The sequence shown here is derived from an EMBL/GenBank/DDBJ whole genome shotgun (WGS) entry which is preliminary data.</text>
</comment>
<proteinExistence type="predicted"/>
<dbReference type="EMBL" id="MIPY01000009">
    <property type="protein sequence ID" value="OES33035.1"/>
    <property type="molecule type" value="Genomic_DNA"/>
</dbReference>
<sequence length="39" mass="4790">MLSEPNQYRRPSLYSEVSLCLFIREFAFFYTLNYTQFKS</sequence>
<dbReference type="Proteomes" id="UP000095392">
    <property type="component" value="Unassembled WGS sequence"/>
</dbReference>
<dbReference type="AlphaFoldDB" id="A0AB36FSL8"/>
<organism evidence="1 2">
    <name type="scientific">Alteromonas macleodii</name>
    <name type="common">Pseudoalteromonas macleodii</name>
    <dbReference type="NCBI Taxonomy" id="28108"/>
    <lineage>
        <taxon>Bacteria</taxon>
        <taxon>Pseudomonadati</taxon>
        <taxon>Pseudomonadota</taxon>
        <taxon>Gammaproteobacteria</taxon>
        <taxon>Alteromonadales</taxon>
        <taxon>Alteromonadaceae</taxon>
        <taxon>Alteromonas/Salinimonas group</taxon>
        <taxon>Alteromonas</taxon>
    </lineage>
</organism>
<keyword evidence="2" id="KW-1185">Reference proteome</keyword>
<evidence type="ECO:0000313" key="1">
    <source>
        <dbReference type="EMBL" id="OES33035.1"/>
    </source>
</evidence>
<evidence type="ECO:0000313" key="2">
    <source>
        <dbReference type="Proteomes" id="UP000095392"/>
    </source>
</evidence>
<reference evidence="1 2" key="1">
    <citation type="submission" date="2016-09" db="EMBL/GenBank/DDBJ databases">
        <title>Draft Genome Sequence of four Alteromonas macleodii strains isolated from copper coupons and grown long-term at elevated copper levels.</title>
        <authorList>
            <person name="Cusick K."/>
            <person name="Dale J."/>
            <person name="Little B."/>
            <person name="Biffinger J."/>
        </authorList>
    </citation>
    <scope>NUCLEOTIDE SEQUENCE [LARGE SCALE GENOMIC DNA]</scope>
    <source>
        <strain evidence="1 2">KCP01</strain>
    </source>
</reference>
<protein>
    <submittedName>
        <fullName evidence="1">Transposase domain protein</fullName>
    </submittedName>
</protein>
<gene>
    <name evidence="1" type="ORF">BFV95_1851</name>
</gene>